<gene>
    <name evidence="2" type="ORF">OsI_35165</name>
</gene>
<protein>
    <submittedName>
        <fullName evidence="2">Uncharacterized protein</fullName>
    </submittedName>
</protein>
<dbReference type="Proteomes" id="UP000007015">
    <property type="component" value="Chromosome 11"/>
</dbReference>
<reference evidence="2 3" key="1">
    <citation type="journal article" date="2005" name="PLoS Biol.">
        <title>The genomes of Oryza sativa: a history of duplications.</title>
        <authorList>
            <person name="Yu J."/>
            <person name="Wang J."/>
            <person name="Lin W."/>
            <person name="Li S."/>
            <person name="Li H."/>
            <person name="Zhou J."/>
            <person name="Ni P."/>
            <person name="Dong W."/>
            <person name="Hu S."/>
            <person name="Zeng C."/>
            <person name="Zhang J."/>
            <person name="Zhang Y."/>
            <person name="Li R."/>
            <person name="Xu Z."/>
            <person name="Li S."/>
            <person name="Li X."/>
            <person name="Zheng H."/>
            <person name="Cong L."/>
            <person name="Lin L."/>
            <person name="Yin J."/>
            <person name="Geng J."/>
            <person name="Li G."/>
            <person name="Shi J."/>
            <person name="Liu J."/>
            <person name="Lv H."/>
            <person name="Li J."/>
            <person name="Wang J."/>
            <person name="Deng Y."/>
            <person name="Ran L."/>
            <person name="Shi X."/>
            <person name="Wang X."/>
            <person name="Wu Q."/>
            <person name="Li C."/>
            <person name="Ren X."/>
            <person name="Wang J."/>
            <person name="Wang X."/>
            <person name="Li D."/>
            <person name="Liu D."/>
            <person name="Zhang X."/>
            <person name="Ji Z."/>
            <person name="Zhao W."/>
            <person name="Sun Y."/>
            <person name="Zhang Z."/>
            <person name="Bao J."/>
            <person name="Han Y."/>
            <person name="Dong L."/>
            <person name="Ji J."/>
            <person name="Chen P."/>
            <person name="Wu S."/>
            <person name="Liu J."/>
            <person name="Xiao Y."/>
            <person name="Bu D."/>
            <person name="Tan J."/>
            <person name="Yang L."/>
            <person name="Ye C."/>
            <person name="Zhang J."/>
            <person name="Xu J."/>
            <person name="Zhou Y."/>
            <person name="Yu Y."/>
            <person name="Zhang B."/>
            <person name="Zhuang S."/>
            <person name="Wei H."/>
            <person name="Liu B."/>
            <person name="Lei M."/>
            <person name="Yu H."/>
            <person name="Li Y."/>
            <person name="Xu H."/>
            <person name="Wei S."/>
            <person name="He X."/>
            <person name="Fang L."/>
            <person name="Zhang Z."/>
            <person name="Zhang Y."/>
            <person name="Huang X."/>
            <person name="Su Z."/>
            <person name="Tong W."/>
            <person name="Li J."/>
            <person name="Tong Z."/>
            <person name="Li S."/>
            <person name="Ye J."/>
            <person name="Wang L."/>
            <person name="Fang L."/>
            <person name="Lei T."/>
            <person name="Chen C."/>
            <person name="Chen H."/>
            <person name="Xu Z."/>
            <person name="Li H."/>
            <person name="Huang H."/>
            <person name="Zhang F."/>
            <person name="Xu H."/>
            <person name="Li N."/>
            <person name="Zhao C."/>
            <person name="Li S."/>
            <person name="Dong L."/>
            <person name="Huang Y."/>
            <person name="Li L."/>
            <person name="Xi Y."/>
            <person name="Qi Q."/>
            <person name="Li W."/>
            <person name="Zhang B."/>
            <person name="Hu W."/>
            <person name="Zhang Y."/>
            <person name="Tian X."/>
            <person name="Jiao Y."/>
            <person name="Liang X."/>
            <person name="Jin J."/>
            <person name="Gao L."/>
            <person name="Zheng W."/>
            <person name="Hao B."/>
            <person name="Liu S."/>
            <person name="Wang W."/>
            <person name="Yuan L."/>
            <person name="Cao M."/>
            <person name="McDermott J."/>
            <person name="Samudrala R."/>
            <person name="Wang J."/>
            <person name="Wong G.K."/>
            <person name="Yang H."/>
        </authorList>
    </citation>
    <scope>NUCLEOTIDE SEQUENCE [LARGE SCALE GENOMIC DNA]</scope>
    <source>
        <strain evidence="3">cv. 93-11</strain>
    </source>
</reference>
<dbReference type="HOGENOM" id="CLU_2889847_0_0_1"/>
<evidence type="ECO:0000256" key="1">
    <source>
        <dbReference type="SAM" id="MobiDB-lite"/>
    </source>
</evidence>
<evidence type="ECO:0000313" key="2">
    <source>
        <dbReference type="EMBL" id="EEC67697.1"/>
    </source>
</evidence>
<feature type="region of interest" description="Disordered" evidence="1">
    <location>
        <begin position="32"/>
        <end position="63"/>
    </location>
</feature>
<dbReference type="EMBL" id="CM000136">
    <property type="protein sequence ID" value="EEC67697.1"/>
    <property type="molecule type" value="Genomic_DNA"/>
</dbReference>
<feature type="compositionally biased region" description="Low complexity" evidence="1">
    <location>
        <begin position="32"/>
        <end position="46"/>
    </location>
</feature>
<accession>B8BJ61</accession>
<sequence>MEEGLKVAEQWVVGLVEAGNLRAVMERARGGAAASGQGAAVSTTHAGGSGAGDGALQGGGAQG</sequence>
<organism evidence="2 3">
    <name type="scientific">Oryza sativa subsp. indica</name>
    <name type="common">Rice</name>
    <dbReference type="NCBI Taxonomy" id="39946"/>
    <lineage>
        <taxon>Eukaryota</taxon>
        <taxon>Viridiplantae</taxon>
        <taxon>Streptophyta</taxon>
        <taxon>Embryophyta</taxon>
        <taxon>Tracheophyta</taxon>
        <taxon>Spermatophyta</taxon>
        <taxon>Magnoliopsida</taxon>
        <taxon>Liliopsida</taxon>
        <taxon>Poales</taxon>
        <taxon>Poaceae</taxon>
        <taxon>BOP clade</taxon>
        <taxon>Oryzoideae</taxon>
        <taxon>Oryzeae</taxon>
        <taxon>Oryzinae</taxon>
        <taxon>Oryza</taxon>
        <taxon>Oryza sativa</taxon>
    </lineage>
</organism>
<proteinExistence type="predicted"/>
<evidence type="ECO:0000313" key="3">
    <source>
        <dbReference type="Proteomes" id="UP000007015"/>
    </source>
</evidence>
<feature type="compositionally biased region" description="Gly residues" evidence="1">
    <location>
        <begin position="47"/>
        <end position="63"/>
    </location>
</feature>
<dbReference type="AlphaFoldDB" id="B8BJ61"/>
<keyword evidence="3" id="KW-1185">Reference proteome</keyword>
<dbReference type="Gramene" id="BGIOSGA034475-TA">
    <property type="protein sequence ID" value="BGIOSGA034475-PA"/>
    <property type="gene ID" value="BGIOSGA034475"/>
</dbReference>
<name>B8BJ61_ORYSI</name>